<evidence type="ECO:0000256" key="1">
    <source>
        <dbReference type="ARBA" id="ARBA00022741"/>
    </source>
</evidence>
<dbReference type="Pfam" id="PF09423">
    <property type="entry name" value="PhoD"/>
    <property type="match status" value="1"/>
</dbReference>
<dbReference type="PRINTS" id="PR00301">
    <property type="entry name" value="HEATSHOCK70"/>
</dbReference>
<reference evidence="4 5" key="1">
    <citation type="journal article" date="2016" name="Mol. Biol. Evol.">
        <title>Comparative Genomics of Early-Diverging Mushroom-Forming Fungi Provides Insights into the Origins of Lignocellulose Decay Capabilities.</title>
        <authorList>
            <person name="Nagy L.G."/>
            <person name="Riley R."/>
            <person name="Tritt A."/>
            <person name="Adam C."/>
            <person name="Daum C."/>
            <person name="Floudas D."/>
            <person name="Sun H."/>
            <person name="Yadav J.S."/>
            <person name="Pangilinan J."/>
            <person name="Larsson K.H."/>
            <person name="Matsuura K."/>
            <person name="Barry K."/>
            <person name="Labutti K."/>
            <person name="Kuo R."/>
            <person name="Ohm R.A."/>
            <person name="Bhattacharya S.S."/>
            <person name="Shirouzu T."/>
            <person name="Yoshinaga Y."/>
            <person name="Martin F.M."/>
            <person name="Grigoriev I.V."/>
            <person name="Hibbett D.S."/>
        </authorList>
    </citation>
    <scope>NUCLEOTIDE SEQUENCE [LARGE SCALE GENOMIC DNA]</scope>
    <source>
        <strain evidence="4 5">HHB12029</strain>
    </source>
</reference>
<keyword evidence="2" id="KW-0067">ATP-binding</keyword>
<dbReference type="PANTHER" id="PTHR43606:SF7">
    <property type="entry name" value="PHOSPHATASE, PUTATIVE (AFU_ORTHOLOGUE AFUA_6G08710)-RELATED"/>
    <property type="match status" value="1"/>
</dbReference>
<dbReference type="Gene3D" id="3.60.21.70">
    <property type="entry name" value="PhoD-like phosphatase"/>
    <property type="match status" value="1"/>
</dbReference>
<feature type="domain" description="PhoD-like phosphatase metallophosphatase" evidence="3">
    <location>
        <begin position="67"/>
        <end position="217"/>
    </location>
</feature>
<accession>A0A165IEK0</accession>
<evidence type="ECO:0000313" key="4">
    <source>
        <dbReference type="EMBL" id="KZV93296.1"/>
    </source>
</evidence>
<organism evidence="4 5">
    <name type="scientific">Exidia glandulosa HHB12029</name>
    <dbReference type="NCBI Taxonomy" id="1314781"/>
    <lineage>
        <taxon>Eukaryota</taxon>
        <taxon>Fungi</taxon>
        <taxon>Dikarya</taxon>
        <taxon>Basidiomycota</taxon>
        <taxon>Agaricomycotina</taxon>
        <taxon>Agaricomycetes</taxon>
        <taxon>Auriculariales</taxon>
        <taxon>Exidiaceae</taxon>
        <taxon>Exidia</taxon>
    </lineage>
</organism>
<evidence type="ECO:0000313" key="5">
    <source>
        <dbReference type="Proteomes" id="UP000077266"/>
    </source>
</evidence>
<dbReference type="InterPro" id="IPR052900">
    <property type="entry name" value="Phospholipid_Metab_Enz"/>
</dbReference>
<dbReference type="InterPro" id="IPR013126">
    <property type="entry name" value="Hsp_70_fam"/>
</dbReference>
<dbReference type="STRING" id="1314781.A0A165IEK0"/>
<dbReference type="InParanoid" id="A0A165IEK0"/>
<dbReference type="EMBL" id="KV425992">
    <property type="protein sequence ID" value="KZV93296.1"/>
    <property type="molecule type" value="Genomic_DNA"/>
</dbReference>
<dbReference type="SUPFAM" id="SSF56300">
    <property type="entry name" value="Metallo-dependent phosphatases"/>
    <property type="match status" value="1"/>
</dbReference>
<dbReference type="PANTHER" id="PTHR43606">
    <property type="entry name" value="PHOSPHATASE, PUTATIVE (AFU_ORTHOLOGUE AFUA_6G08710)-RELATED"/>
    <property type="match status" value="1"/>
</dbReference>
<dbReference type="InterPro" id="IPR038607">
    <property type="entry name" value="PhoD-like_sf"/>
</dbReference>
<dbReference type="Pfam" id="PF00012">
    <property type="entry name" value="HSP70"/>
    <property type="match status" value="2"/>
</dbReference>
<evidence type="ECO:0000256" key="2">
    <source>
        <dbReference type="ARBA" id="ARBA00022840"/>
    </source>
</evidence>
<keyword evidence="1" id="KW-0547">Nucleotide-binding</keyword>
<protein>
    <recommendedName>
        <fullName evidence="3">PhoD-like phosphatase metallophosphatase domain-containing protein</fullName>
    </recommendedName>
</protein>
<evidence type="ECO:0000259" key="3">
    <source>
        <dbReference type="Pfam" id="PF09423"/>
    </source>
</evidence>
<dbReference type="OrthoDB" id="29024at2759"/>
<gene>
    <name evidence="4" type="ORF">EXIGLDRAFT_768193</name>
</gene>
<name>A0A165IEK0_EXIGL</name>
<dbReference type="Proteomes" id="UP000077266">
    <property type="component" value="Unassembled WGS sequence"/>
</dbReference>
<sequence length="452" mass="49561">MAIQLKVPTPRTVQLEHVVTITHSTSHSSSSLATSLDCSTLDLGRAKRCIRRVLLYTTHAIGRILSDRELVTITDYRTRLALYRTDSALVSAHASAPWITVWDDHEVANNGWKAGTSDSNDSVATGGCAFSPSLTCFTDRKNAAVRAYHEWMPIRQVAADDKLGIWRNFRIGKLLDLTMLDTRNYDRDVTDDGWNRALVATLADQPQRSIMGHQDERAQERRGGGLQNALKSAEGTFQRQICIDVLANATDAFNIDLRSSINCKLKAAHDSIARTLSSQQSTKLEIKSFEGGNDLSETLTRAKFEELNGRCQAGVYLRGRACRWFYPYPQGPGGVLSGKQGTDNIVLIDVNPLALGIETTGGAFTKLILRNTDQQEADLLHRHGQREQIGFHLGASLSTTLSICSARSRDGNALAYGNALAAHGQQGSVTRKAIKSTGTRLSLTGKKPVRRS</sequence>
<dbReference type="Gene3D" id="2.60.34.10">
    <property type="entry name" value="Substrate Binding Domain Of DNAk, Chain A, domain 1"/>
    <property type="match status" value="1"/>
</dbReference>
<dbReference type="GO" id="GO:0005524">
    <property type="term" value="F:ATP binding"/>
    <property type="evidence" value="ECO:0007669"/>
    <property type="project" value="UniProtKB-KW"/>
</dbReference>
<dbReference type="InterPro" id="IPR029047">
    <property type="entry name" value="HSP70_peptide-bd_sf"/>
</dbReference>
<dbReference type="SUPFAM" id="SSF100920">
    <property type="entry name" value="Heat shock protein 70kD (HSP70), peptide-binding domain"/>
    <property type="match status" value="1"/>
</dbReference>
<dbReference type="InterPro" id="IPR029052">
    <property type="entry name" value="Metallo-depent_PP-like"/>
</dbReference>
<dbReference type="AlphaFoldDB" id="A0A165IEK0"/>
<keyword evidence="5" id="KW-1185">Reference proteome</keyword>
<proteinExistence type="predicted"/>
<dbReference type="InterPro" id="IPR018946">
    <property type="entry name" value="PhoD-like_MPP"/>
</dbReference>
<dbReference type="Gene3D" id="3.90.640.10">
    <property type="entry name" value="Actin, Chain A, domain 4"/>
    <property type="match status" value="1"/>
</dbReference>
<dbReference type="GO" id="GO:0140662">
    <property type="term" value="F:ATP-dependent protein folding chaperone"/>
    <property type="evidence" value="ECO:0007669"/>
    <property type="project" value="InterPro"/>
</dbReference>